<dbReference type="GO" id="GO:0006270">
    <property type="term" value="P:DNA replication initiation"/>
    <property type="evidence" value="ECO:0007669"/>
    <property type="project" value="InterPro"/>
</dbReference>
<dbReference type="Pfam" id="PF21205">
    <property type="entry name" value="Rep3_C"/>
    <property type="match status" value="1"/>
</dbReference>
<evidence type="ECO:0000259" key="2">
    <source>
        <dbReference type="Pfam" id="PF01051"/>
    </source>
</evidence>
<dbReference type="Gene3D" id="1.10.10.10">
    <property type="entry name" value="Winged helix-like DNA-binding domain superfamily/Winged helix DNA-binding domain"/>
    <property type="match status" value="2"/>
</dbReference>
<organism evidence="3 4">
    <name type="scientific">Anaerococcus porci</name>
    <dbReference type="NCBI Taxonomy" id="2652269"/>
    <lineage>
        <taxon>Bacteria</taxon>
        <taxon>Bacillati</taxon>
        <taxon>Bacillota</taxon>
        <taxon>Tissierellia</taxon>
        <taxon>Tissierellales</taxon>
        <taxon>Peptoniphilaceae</taxon>
        <taxon>Anaerococcus</taxon>
    </lineage>
</organism>
<dbReference type="EMBL" id="VULQ01000026">
    <property type="protein sequence ID" value="MSS78822.1"/>
    <property type="molecule type" value="Genomic_DNA"/>
</dbReference>
<evidence type="ECO:0000256" key="1">
    <source>
        <dbReference type="ARBA" id="ARBA00038283"/>
    </source>
</evidence>
<evidence type="ECO:0000313" key="3">
    <source>
        <dbReference type="EMBL" id="MSS78822.1"/>
    </source>
</evidence>
<dbReference type="Pfam" id="PF01051">
    <property type="entry name" value="Rep3_N"/>
    <property type="match status" value="1"/>
</dbReference>
<dbReference type="InterPro" id="IPR036388">
    <property type="entry name" value="WH-like_DNA-bd_sf"/>
</dbReference>
<sequence>MNDLVKYHNDLNMVSMKKWSAEDMNFFFGIISKIRNQGTKEMTLNTDEIKDLIDYSDRNYRWVATLDKITDKIAGLRYVERTSKRIANFALFQRFIIDIENKTLNVKVSDDFEYIVNKLTKNFTVYELTEFTSLKSVYSKTMYRILKQWRTTGSKEFKLDQFKDLLDVPVSYKANDIKKRVIKPIEKELPKYFNKFNVKIIKANTQGTPVIGYKFTWNPEKVPEKPEFVDDEYIKKTSKNRNISKIKNKKSKGSFSQKAREERFKRILEDREQGEEQ</sequence>
<dbReference type="AlphaFoldDB" id="A0A6N7VV92"/>
<dbReference type="InterPro" id="IPR000525">
    <property type="entry name" value="Initiator_Rep_WH1"/>
</dbReference>
<accession>A0A6N7VV92</accession>
<comment type="similarity">
    <text evidence="1">Belongs to the initiator RepB protein family.</text>
</comment>
<dbReference type="RefSeq" id="WP_154542222.1">
    <property type="nucleotide sequence ID" value="NZ_VULQ01000026.1"/>
</dbReference>
<evidence type="ECO:0000313" key="4">
    <source>
        <dbReference type="Proteomes" id="UP000441925"/>
    </source>
</evidence>
<feature type="domain" description="Initiator Rep protein WH1" evidence="2">
    <location>
        <begin position="5"/>
        <end position="147"/>
    </location>
</feature>
<gene>
    <name evidence="3" type="ORF">FYJ26_10610</name>
</gene>
<name>A0A6N7VV92_9FIRM</name>
<dbReference type="InterPro" id="IPR036390">
    <property type="entry name" value="WH_DNA-bd_sf"/>
</dbReference>
<protein>
    <submittedName>
        <fullName evidence="3">Replication initiation protein</fullName>
    </submittedName>
</protein>
<reference evidence="3 4" key="1">
    <citation type="submission" date="2019-08" db="EMBL/GenBank/DDBJ databases">
        <title>In-depth cultivation of the pig gut microbiome towards novel bacterial diversity and tailored functional studies.</title>
        <authorList>
            <person name="Wylensek D."/>
            <person name="Hitch T.C.A."/>
            <person name="Clavel T."/>
        </authorList>
    </citation>
    <scope>NUCLEOTIDE SEQUENCE [LARGE SCALE GENOMIC DNA]</scope>
    <source>
        <strain evidence="3 4">WCA-380-WT-2B</strain>
    </source>
</reference>
<dbReference type="GO" id="GO:0003887">
    <property type="term" value="F:DNA-directed DNA polymerase activity"/>
    <property type="evidence" value="ECO:0007669"/>
    <property type="project" value="InterPro"/>
</dbReference>
<dbReference type="SUPFAM" id="SSF46785">
    <property type="entry name" value="Winged helix' DNA-binding domain"/>
    <property type="match status" value="1"/>
</dbReference>
<proteinExistence type="inferred from homology"/>
<dbReference type="Proteomes" id="UP000441925">
    <property type="component" value="Unassembled WGS sequence"/>
</dbReference>
<keyword evidence="4" id="KW-1185">Reference proteome</keyword>
<comment type="caution">
    <text evidence="3">The sequence shown here is derived from an EMBL/GenBank/DDBJ whole genome shotgun (WGS) entry which is preliminary data.</text>
</comment>